<feature type="transmembrane region" description="Helical" evidence="1">
    <location>
        <begin position="120"/>
        <end position="143"/>
    </location>
</feature>
<evidence type="ECO:0000313" key="3">
    <source>
        <dbReference type="Proteomes" id="UP000239494"/>
    </source>
</evidence>
<feature type="transmembrane region" description="Helical" evidence="1">
    <location>
        <begin position="64"/>
        <end position="82"/>
    </location>
</feature>
<comment type="caution">
    <text evidence="2">The sequence shown here is derived from an EMBL/GenBank/DDBJ whole genome shotgun (WGS) entry which is preliminary data.</text>
</comment>
<proteinExistence type="predicted"/>
<reference evidence="2 3" key="1">
    <citation type="submission" date="2018-03" db="EMBL/GenBank/DDBJ databases">
        <title>Genomic Encyclopedia of Archaeal and Bacterial Type Strains, Phase II (KMG-II): from individual species to whole genera.</title>
        <authorList>
            <person name="Goeker M."/>
        </authorList>
    </citation>
    <scope>NUCLEOTIDE SEQUENCE [LARGE SCALE GENOMIC DNA]</scope>
    <source>
        <strain evidence="2 3">DSM 44720</strain>
    </source>
</reference>
<sequence length="241" mass="23737">MWVESGSVVVQGVLFVLLVVGVWGLTTVEVVRPAVVAVVRVLGGAVVVAMVVGVGVVVAQGRGAWVVGVVVLLGPSVVFAVVTRGMGVGWEVRVDDAVKGVLERVGGGGMVELGVLDVPVWPMSVVSVLLLLGCGLLTGWWTGGDGAVERVARSAAGLGVVGGVVSVVMVVVASVRAHVAVSVRGLVFLDGSAGVVGVWWEAALVGTVAGAVAGALGAVVFVVGGRVGGRAGNGVVVGGRG</sequence>
<protein>
    <submittedName>
        <fullName evidence="2">Uncharacterized protein</fullName>
    </submittedName>
</protein>
<accession>A0A2T0SJV4</accession>
<dbReference type="EMBL" id="PVTF01000019">
    <property type="protein sequence ID" value="PRY33697.1"/>
    <property type="molecule type" value="Genomic_DNA"/>
</dbReference>
<keyword evidence="1" id="KW-0812">Transmembrane</keyword>
<feature type="transmembrane region" description="Helical" evidence="1">
    <location>
        <begin position="34"/>
        <end position="57"/>
    </location>
</feature>
<evidence type="ECO:0000256" key="1">
    <source>
        <dbReference type="SAM" id="Phobius"/>
    </source>
</evidence>
<dbReference type="AlphaFoldDB" id="A0A2T0SJV4"/>
<name>A0A2T0SJV4_9PSEU</name>
<feature type="transmembrane region" description="Helical" evidence="1">
    <location>
        <begin position="155"/>
        <end position="179"/>
    </location>
</feature>
<dbReference type="Proteomes" id="UP000239494">
    <property type="component" value="Unassembled WGS sequence"/>
</dbReference>
<gene>
    <name evidence="2" type="ORF">CLV43_1194</name>
</gene>
<feature type="transmembrane region" description="Helical" evidence="1">
    <location>
        <begin position="199"/>
        <end position="223"/>
    </location>
</feature>
<keyword evidence="1" id="KW-1133">Transmembrane helix</keyword>
<keyword evidence="3" id="KW-1185">Reference proteome</keyword>
<keyword evidence="1" id="KW-0472">Membrane</keyword>
<evidence type="ECO:0000313" key="2">
    <source>
        <dbReference type="EMBL" id="PRY33697.1"/>
    </source>
</evidence>
<organism evidence="2 3">
    <name type="scientific">Umezawaea tangerina</name>
    <dbReference type="NCBI Taxonomy" id="84725"/>
    <lineage>
        <taxon>Bacteria</taxon>
        <taxon>Bacillati</taxon>
        <taxon>Actinomycetota</taxon>
        <taxon>Actinomycetes</taxon>
        <taxon>Pseudonocardiales</taxon>
        <taxon>Pseudonocardiaceae</taxon>
        <taxon>Umezawaea</taxon>
    </lineage>
</organism>